<dbReference type="AlphaFoldDB" id="A0A6M2BS02"/>
<dbReference type="Pfam" id="PF00873">
    <property type="entry name" value="ACR_tran"/>
    <property type="match status" value="1"/>
</dbReference>
<dbReference type="GO" id="GO:0005886">
    <property type="term" value="C:plasma membrane"/>
    <property type="evidence" value="ECO:0007669"/>
    <property type="project" value="TreeGrafter"/>
</dbReference>
<dbReference type="SUPFAM" id="SSF82693">
    <property type="entry name" value="Multidrug efflux transporter AcrB pore domain, PN1, PN2, PC1 and PC2 subdomains"/>
    <property type="match status" value="3"/>
</dbReference>
<feature type="transmembrane region" description="Helical" evidence="1">
    <location>
        <begin position="947"/>
        <end position="966"/>
    </location>
</feature>
<dbReference type="RefSeq" id="WP_166255440.1">
    <property type="nucleotide sequence ID" value="NZ_JAAMOW010000004.1"/>
</dbReference>
<dbReference type="Gene3D" id="3.30.2090.10">
    <property type="entry name" value="Multidrug efflux transporter AcrB TolC docking domain, DN and DC subdomains"/>
    <property type="match status" value="2"/>
</dbReference>
<dbReference type="PROSITE" id="PS50156">
    <property type="entry name" value="SSD"/>
    <property type="match status" value="1"/>
</dbReference>
<dbReference type="PRINTS" id="PR00702">
    <property type="entry name" value="ACRIFLAVINRP"/>
</dbReference>
<feature type="transmembrane region" description="Helical" evidence="1">
    <location>
        <begin position="12"/>
        <end position="32"/>
    </location>
</feature>
<gene>
    <name evidence="3" type="ORF">G7Y85_09450</name>
</gene>
<dbReference type="GO" id="GO:0042910">
    <property type="term" value="F:xenobiotic transmembrane transporter activity"/>
    <property type="evidence" value="ECO:0007669"/>
    <property type="project" value="TreeGrafter"/>
</dbReference>
<evidence type="ECO:0000259" key="2">
    <source>
        <dbReference type="PROSITE" id="PS50156"/>
    </source>
</evidence>
<proteinExistence type="predicted"/>
<feature type="transmembrane region" description="Helical" evidence="1">
    <location>
        <begin position="429"/>
        <end position="449"/>
    </location>
</feature>
<dbReference type="InterPro" id="IPR001036">
    <property type="entry name" value="Acrflvin-R"/>
</dbReference>
<sequence length="1029" mass="109531">MNFSAWAIHKPTPSILLFIMITVGGLLAFRSLGVQNFPDMDFPSVMVAASMPGASPVQLEAEVARPIEDSIASVGGVRHVTTTINDGVVNMMVEFSFDRNLSDAVNDVRDAITRIRSNLPSELLEPIVSRVNIAGMPVLTYAVSSPDMDEADVSWLVDDTISKALLEVNGVAQITRQGGVTREVRVELDPNRLQALKVTAGEISSQLRNMQQEAPGGRGDLGGLQQAVRTLGTVASAADLAALSLPLADGRRLQLSEVANVRDTSAERHQLALLDGKPIVSFGVARARGADEVRTAENVRAVVARLRQAYPRVRIDEIANTVDFSKSEYDAAMRELYEGAILAVLVVLLFLRNGRATLVSAVALPLSIIPTFIVIAICGYALNLLTLLALTLVIGILVDDAIVEVENIMRHLQLGKSPKQAALEAADEIGLAVIATSLTLVAVFLPTAFVGGLTGALFRQFGLTAAAAVLFSLLVARLLTPMMAAYFLKAQPHTDHDGALMRRYLRTVHWCLEHPGITVTGAAAVFVGSLLMISQLPTAFVSSQDPSTAVAIMTGPPGSTLEQTAATAERARLALMKIPEVSGVYTTIGAGVQTGNFTDSLVGAEARTAQLTALLVPESQRHRKYNQIQIAMHDQLVGIPGVHISIGRGTPGEKLDLMLTGNEPATLLSAAQAVESDLRTLPGVGTVTSSASLLRPEIVIRPDFARAAELGITSAAIGQAVRVATTGDYDFNLPRLNLPGRQVYVRVQLDPASRSDPDMVAQLRVKGNNGAAVPLANIARIGIADGPAEIDRYDRYRFVRLSVDLQGRPIGDVLKAAEALPSMRHLPPGVRLVPSGQVEYMAEMFAGFLLAMLAGVFCVYAVMVLLFHDFGQPATVLAALPLASAGALGLLWVFGYSLSMSALIGLLMLVGIVTKNSILLVDYAIMARRDLGMSRTDALIDACHKRARPIVMTTVAMTAGMMPIALGFDGDGSFREPMALVVIGGLITSTVLSLLVVPVVFEIIDDIKQKLFSRGDATDDAMPAVTETS</sequence>
<dbReference type="InterPro" id="IPR027463">
    <property type="entry name" value="AcrB_DN_DC_subdom"/>
</dbReference>
<dbReference type="Gene3D" id="3.30.70.1430">
    <property type="entry name" value="Multidrug efflux transporter AcrB pore domain"/>
    <property type="match status" value="2"/>
</dbReference>
<feature type="transmembrane region" description="Helical" evidence="1">
    <location>
        <begin position="978"/>
        <end position="1004"/>
    </location>
</feature>
<evidence type="ECO:0000313" key="3">
    <source>
        <dbReference type="EMBL" id="NGY04991.1"/>
    </source>
</evidence>
<keyword evidence="1" id="KW-0472">Membrane</keyword>
<protein>
    <submittedName>
        <fullName evidence="3">Efflux RND transporter permease subunit</fullName>
    </submittedName>
</protein>
<organism evidence="3 4">
    <name type="scientific">Solimonas terrae</name>
    <dbReference type="NCBI Taxonomy" id="1396819"/>
    <lineage>
        <taxon>Bacteria</taxon>
        <taxon>Pseudomonadati</taxon>
        <taxon>Pseudomonadota</taxon>
        <taxon>Gammaproteobacteria</taxon>
        <taxon>Nevskiales</taxon>
        <taxon>Nevskiaceae</taxon>
        <taxon>Solimonas</taxon>
    </lineage>
</organism>
<evidence type="ECO:0000313" key="4">
    <source>
        <dbReference type="Proteomes" id="UP000472676"/>
    </source>
</evidence>
<dbReference type="Gene3D" id="3.30.70.1320">
    <property type="entry name" value="Multidrug efflux transporter AcrB pore domain like"/>
    <property type="match status" value="1"/>
</dbReference>
<dbReference type="Proteomes" id="UP000472676">
    <property type="component" value="Unassembled WGS sequence"/>
</dbReference>
<keyword evidence="1" id="KW-0812">Transmembrane</keyword>
<feature type="transmembrane region" description="Helical" evidence="1">
    <location>
        <begin position="900"/>
        <end position="926"/>
    </location>
</feature>
<name>A0A6M2BS02_9GAMM</name>
<dbReference type="Gene3D" id="1.20.1640.10">
    <property type="entry name" value="Multidrug efflux transporter AcrB transmembrane domain"/>
    <property type="match status" value="2"/>
</dbReference>
<feature type="transmembrane region" description="Helical" evidence="1">
    <location>
        <begin position="461"/>
        <end position="479"/>
    </location>
</feature>
<comment type="caution">
    <text evidence="3">The sequence shown here is derived from an EMBL/GenBank/DDBJ whole genome shotgun (WGS) entry which is preliminary data.</text>
</comment>
<dbReference type="InterPro" id="IPR000731">
    <property type="entry name" value="SSD"/>
</dbReference>
<feature type="transmembrane region" description="Helical" evidence="1">
    <location>
        <begin position="510"/>
        <end position="533"/>
    </location>
</feature>
<reference evidence="3 4" key="1">
    <citation type="journal article" date="2014" name="Int. J. Syst. Evol. Microbiol.">
        <title>Solimonas terrae sp. nov., isolated from soil.</title>
        <authorList>
            <person name="Kim S.J."/>
            <person name="Moon J.Y."/>
            <person name="Weon H.Y."/>
            <person name="Ahn J.H."/>
            <person name="Chen W.M."/>
            <person name="Kwon S.W."/>
        </authorList>
    </citation>
    <scope>NUCLEOTIDE SEQUENCE [LARGE SCALE GENOMIC DNA]</scope>
    <source>
        <strain evidence="3 4">KIS83-12</strain>
    </source>
</reference>
<dbReference type="SUPFAM" id="SSF82714">
    <property type="entry name" value="Multidrug efflux transporter AcrB TolC docking domain, DN and DC subdomains"/>
    <property type="match status" value="2"/>
</dbReference>
<dbReference type="PANTHER" id="PTHR32063">
    <property type="match status" value="1"/>
</dbReference>
<keyword evidence="1" id="KW-1133">Transmembrane helix</keyword>
<dbReference type="PANTHER" id="PTHR32063:SF77">
    <property type="entry name" value="ACR FAMILY TRANSPORT PROTEIN"/>
    <property type="match status" value="1"/>
</dbReference>
<feature type="transmembrane region" description="Helical" evidence="1">
    <location>
        <begin position="874"/>
        <end position="894"/>
    </location>
</feature>
<feature type="transmembrane region" description="Helical" evidence="1">
    <location>
        <begin position="358"/>
        <end position="382"/>
    </location>
</feature>
<feature type="transmembrane region" description="Helical" evidence="1">
    <location>
        <begin position="336"/>
        <end position="351"/>
    </location>
</feature>
<dbReference type="SUPFAM" id="SSF82866">
    <property type="entry name" value="Multidrug efflux transporter AcrB transmembrane domain"/>
    <property type="match status" value="2"/>
</dbReference>
<keyword evidence="4" id="KW-1185">Reference proteome</keyword>
<dbReference type="Gene3D" id="3.30.70.1440">
    <property type="entry name" value="Multidrug efflux transporter AcrB pore domain"/>
    <property type="match status" value="1"/>
</dbReference>
<feature type="transmembrane region" description="Helical" evidence="1">
    <location>
        <begin position="844"/>
        <end position="867"/>
    </location>
</feature>
<dbReference type="EMBL" id="JAAMOW010000004">
    <property type="protein sequence ID" value="NGY04991.1"/>
    <property type="molecule type" value="Genomic_DNA"/>
</dbReference>
<feature type="domain" description="SSD" evidence="2">
    <location>
        <begin position="358"/>
        <end position="486"/>
    </location>
</feature>
<evidence type="ECO:0000256" key="1">
    <source>
        <dbReference type="SAM" id="Phobius"/>
    </source>
</evidence>
<accession>A0A6M2BS02</accession>